<protein>
    <submittedName>
        <fullName evidence="12">Chymotrypsin-2</fullName>
    </submittedName>
</protein>
<dbReference type="AlphaFoldDB" id="A0A6P4J3W3"/>
<keyword evidence="11" id="KW-1185">Reference proteome</keyword>
<accession>A0A6P4J3W3</accession>
<dbReference type="Pfam" id="PF00089">
    <property type="entry name" value="Trypsin"/>
    <property type="match status" value="1"/>
</dbReference>
<dbReference type="PANTHER" id="PTHR24252:SF7">
    <property type="entry name" value="HYALIN"/>
    <property type="match status" value="1"/>
</dbReference>
<evidence type="ECO:0000256" key="6">
    <source>
        <dbReference type="ARBA" id="ARBA00023145"/>
    </source>
</evidence>
<evidence type="ECO:0000256" key="5">
    <source>
        <dbReference type="ARBA" id="ARBA00022825"/>
    </source>
</evidence>
<evidence type="ECO:0000259" key="10">
    <source>
        <dbReference type="PROSITE" id="PS50240"/>
    </source>
</evidence>
<feature type="chain" id="PRO_5027833013" evidence="9">
    <location>
        <begin position="24"/>
        <end position="284"/>
    </location>
</feature>
<gene>
    <name evidence="12" type="primary">LOC108084067</name>
</gene>
<dbReference type="InterPro" id="IPR001254">
    <property type="entry name" value="Trypsin_dom"/>
</dbReference>
<keyword evidence="6" id="KW-0865">Zymogen</keyword>
<dbReference type="SMART" id="SM00020">
    <property type="entry name" value="Tryp_SPc"/>
    <property type="match status" value="1"/>
</dbReference>
<organism evidence="11 12">
    <name type="scientific">Drosophila kikkawai</name>
    <name type="common">Fruit fly</name>
    <dbReference type="NCBI Taxonomy" id="30033"/>
    <lineage>
        <taxon>Eukaryota</taxon>
        <taxon>Metazoa</taxon>
        <taxon>Ecdysozoa</taxon>
        <taxon>Arthropoda</taxon>
        <taxon>Hexapoda</taxon>
        <taxon>Insecta</taxon>
        <taxon>Pterygota</taxon>
        <taxon>Neoptera</taxon>
        <taxon>Endopterygota</taxon>
        <taxon>Diptera</taxon>
        <taxon>Brachycera</taxon>
        <taxon>Muscomorpha</taxon>
        <taxon>Ephydroidea</taxon>
        <taxon>Drosophilidae</taxon>
        <taxon>Drosophila</taxon>
        <taxon>Sophophora</taxon>
    </lineage>
</organism>
<dbReference type="PROSITE" id="PS50240">
    <property type="entry name" value="TRYPSIN_DOM"/>
    <property type="match status" value="1"/>
</dbReference>
<evidence type="ECO:0000256" key="9">
    <source>
        <dbReference type="SAM" id="SignalP"/>
    </source>
</evidence>
<dbReference type="GO" id="GO:0004252">
    <property type="term" value="F:serine-type endopeptidase activity"/>
    <property type="evidence" value="ECO:0007669"/>
    <property type="project" value="InterPro"/>
</dbReference>
<evidence type="ECO:0000256" key="3">
    <source>
        <dbReference type="ARBA" id="ARBA00022670"/>
    </source>
</evidence>
<sequence length="284" mass="31335">MRTWWKFPGLLLLLTLQSAPSQGMRLRGEPLPGLTNVNRHRNGQEVTTNPQGRIAGGSTASEGSWPWIASIQNVYSYHLCGATIITERWVLTAASCVSGLRARNLLVVTGTNDWWSLSASYYLVDQIHVHCNFDKPLYHNDIALLHLSEDIVYDDVTQNITLADIDELQEGETLTFAGWGSPEAMGTYERYLQESSGVYVPVEECSKLLDDTEDVDLGHVCVQMQAGKGACHGDTGGPLIDSQQRLVGLGNWGVPCGHGHPDVYARTAFYHDWIRTTMNGCTIA</sequence>
<feature type="domain" description="Peptidase S1" evidence="10">
    <location>
        <begin position="54"/>
        <end position="279"/>
    </location>
</feature>
<evidence type="ECO:0000313" key="11">
    <source>
        <dbReference type="Proteomes" id="UP001652661"/>
    </source>
</evidence>
<dbReference type="CDD" id="cd00190">
    <property type="entry name" value="Tryp_SPc"/>
    <property type="match status" value="1"/>
</dbReference>
<evidence type="ECO:0000256" key="2">
    <source>
        <dbReference type="ARBA" id="ARBA00022525"/>
    </source>
</evidence>
<dbReference type="FunFam" id="2.40.10.10:FF:000047">
    <property type="entry name" value="Trypsin eta"/>
    <property type="match status" value="1"/>
</dbReference>
<dbReference type="SUPFAM" id="SSF50494">
    <property type="entry name" value="Trypsin-like serine proteases"/>
    <property type="match status" value="1"/>
</dbReference>
<dbReference type="Gene3D" id="2.40.10.10">
    <property type="entry name" value="Trypsin-like serine proteases"/>
    <property type="match status" value="1"/>
</dbReference>
<keyword evidence="7" id="KW-1015">Disulfide bond</keyword>
<evidence type="ECO:0000256" key="4">
    <source>
        <dbReference type="ARBA" id="ARBA00022801"/>
    </source>
</evidence>
<evidence type="ECO:0000256" key="1">
    <source>
        <dbReference type="ARBA" id="ARBA00004613"/>
    </source>
</evidence>
<keyword evidence="3" id="KW-0645">Protease</keyword>
<dbReference type="InterPro" id="IPR009003">
    <property type="entry name" value="Peptidase_S1_PA"/>
</dbReference>
<keyword evidence="2" id="KW-0964">Secreted</keyword>
<feature type="region of interest" description="Disordered" evidence="8">
    <location>
        <begin position="29"/>
        <end position="60"/>
    </location>
</feature>
<evidence type="ECO:0000256" key="7">
    <source>
        <dbReference type="ARBA" id="ARBA00023157"/>
    </source>
</evidence>
<name>A0A6P4J3W3_DROKI</name>
<comment type="subcellular location">
    <subcellularLocation>
        <location evidence="1">Secreted</location>
    </subcellularLocation>
</comment>
<evidence type="ECO:0000313" key="12">
    <source>
        <dbReference type="RefSeq" id="XP_017035575.1"/>
    </source>
</evidence>
<keyword evidence="4" id="KW-0378">Hydrolase</keyword>
<dbReference type="GO" id="GO:0016485">
    <property type="term" value="P:protein processing"/>
    <property type="evidence" value="ECO:0007669"/>
    <property type="project" value="UniProtKB-ARBA"/>
</dbReference>
<dbReference type="InterPro" id="IPR043504">
    <property type="entry name" value="Peptidase_S1_PA_chymotrypsin"/>
</dbReference>
<keyword evidence="5" id="KW-0720">Serine protease</keyword>
<reference evidence="12" key="1">
    <citation type="submission" date="2025-08" db="UniProtKB">
        <authorList>
            <consortium name="RefSeq"/>
        </authorList>
    </citation>
    <scope>IDENTIFICATION</scope>
    <source>
        <strain evidence="12">14028-0561.14</strain>
        <tissue evidence="12">Whole fly</tissue>
    </source>
</reference>
<dbReference type="OrthoDB" id="60866at2759"/>
<evidence type="ECO:0000256" key="8">
    <source>
        <dbReference type="SAM" id="MobiDB-lite"/>
    </source>
</evidence>
<dbReference type="RefSeq" id="XP_017035575.1">
    <property type="nucleotide sequence ID" value="XM_017180086.3"/>
</dbReference>
<dbReference type="PRINTS" id="PR00722">
    <property type="entry name" value="CHYMOTRYPSIN"/>
</dbReference>
<feature type="signal peptide" evidence="9">
    <location>
        <begin position="1"/>
        <end position="23"/>
    </location>
</feature>
<keyword evidence="9" id="KW-0732">Signal</keyword>
<dbReference type="InterPro" id="IPR001314">
    <property type="entry name" value="Peptidase_S1A"/>
</dbReference>
<dbReference type="GO" id="GO:0005576">
    <property type="term" value="C:extracellular region"/>
    <property type="evidence" value="ECO:0007669"/>
    <property type="project" value="UniProtKB-SubCell"/>
</dbReference>
<dbReference type="GeneID" id="108084067"/>
<dbReference type="PANTHER" id="PTHR24252">
    <property type="entry name" value="ACROSIN-RELATED"/>
    <property type="match status" value="1"/>
</dbReference>
<dbReference type="Proteomes" id="UP001652661">
    <property type="component" value="Chromosome 3R"/>
</dbReference>
<proteinExistence type="predicted"/>